<proteinExistence type="predicted"/>
<evidence type="ECO:0000313" key="2">
    <source>
        <dbReference type="EMBL" id="GEP67817.1"/>
    </source>
</evidence>
<keyword evidence="3" id="KW-1185">Reference proteome</keyword>
<comment type="caution">
    <text evidence="2">The sequence shown here is derived from an EMBL/GenBank/DDBJ whole genome shotgun (WGS) entry which is preliminary data.</text>
</comment>
<evidence type="ECO:0008006" key="4">
    <source>
        <dbReference type="Google" id="ProtNLM"/>
    </source>
</evidence>
<dbReference type="InterPro" id="IPR049978">
    <property type="entry name" value="SCO6880-like"/>
</dbReference>
<feature type="transmembrane region" description="Helical" evidence="1">
    <location>
        <begin position="20"/>
        <end position="45"/>
    </location>
</feature>
<name>A0A512P9D0_9CELL</name>
<reference evidence="2 3" key="1">
    <citation type="submission" date="2019-07" db="EMBL/GenBank/DDBJ databases">
        <title>Whole genome shotgun sequence of Cellulomonas soli NBRC 109434.</title>
        <authorList>
            <person name="Hosoyama A."/>
            <person name="Uohara A."/>
            <person name="Ohji S."/>
            <person name="Ichikawa N."/>
        </authorList>
    </citation>
    <scope>NUCLEOTIDE SEQUENCE [LARGE SCALE GENOMIC DNA]</scope>
    <source>
        <strain evidence="2 3">NBRC 109434</strain>
    </source>
</reference>
<dbReference type="NCBIfam" id="NF042935">
    <property type="entry name" value="SCO6880_fam"/>
    <property type="match status" value="1"/>
</dbReference>
<keyword evidence="1" id="KW-0472">Membrane</keyword>
<dbReference type="RefSeq" id="WP_146951598.1">
    <property type="nucleotide sequence ID" value="NZ_BAABBJ010000015.1"/>
</dbReference>
<organism evidence="2 3">
    <name type="scientific">Cellulomonas soli</name>
    <dbReference type="NCBI Taxonomy" id="931535"/>
    <lineage>
        <taxon>Bacteria</taxon>
        <taxon>Bacillati</taxon>
        <taxon>Actinomycetota</taxon>
        <taxon>Actinomycetes</taxon>
        <taxon>Micrococcales</taxon>
        <taxon>Cellulomonadaceae</taxon>
        <taxon>Cellulomonas</taxon>
    </lineage>
</organism>
<keyword evidence="1" id="KW-0812">Transmembrane</keyword>
<evidence type="ECO:0000313" key="3">
    <source>
        <dbReference type="Proteomes" id="UP000321798"/>
    </source>
</evidence>
<gene>
    <name evidence="2" type="ORF">CSO01_05320</name>
</gene>
<evidence type="ECO:0000256" key="1">
    <source>
        <dbReference type="SAM" id="Phobius"/>
    </source>
</evidence>
<dbReference type="AlphaFoldDB" id="A0A512P9D0"/>
<dbReference type="OrthoDB" id="3859571at2"/>
<accession>A0A512P9D0</accession>
<keyword evidence="1" id="KW-1133">Transmembrane helix</keyword>
<dbReference type="EMBL" id="BKAL01000002">
    <property type="protein sequence ID" value="GEP67817.1"/>
    <property type="molecule type" value="Genomic_DNA"/>
</dbReference>
<protein>
    <recommendedName>
        <fullName evidence="4">PrgI family protein</fullName>
    </recommendedName>
</protein>
<dbReference type="Proteomes" id="UP000321798">
    <property type="component" value="Unassembled WGS sequence"/>
</dbReference>
<feature type="transmembrane region" description="Helical" evidence="1">
    <location>
        <begin position="57"/>
        <end position="78"/>
    </location>
</feature>
<sequence>MSAPDVGPTTRFGRLETRGVLLGLSGTQLAVVGTATVVAVVAVYSAGMSGLVVASPVWATLLVAGSVSVGGRPVVGWVPLLAQWHARKGTGATSTVATAGDVAPGRWLTLPGLPGRLELVDCDELGGVLVLERRTGTVTGVLRATGTGFVLEDAAAQEHKVAAWGRALAVACQQSAIVRVQVLVNTRSGGLAPARRWWREHCNASEPGLSAELAGMLDEGFVVPHVRETFVAIAVRAPRGRRRLSASDLALVARHLESFGAAVQVAGLRAGGWIGRADLARVLRAAYEPGATARAEETPAALVGSPGVRERWGSLATGTGVHATYWVSQWPRTEVHPAFLQPLLLGEATDRTVTLVAEPLPTAQALREIRRAKVEHAADAAQRARIGQIEDESTRAEVADLERREAELVAGHGDLRFTGLITVSASGTSELEERCAAMESAAAQAMCEVRRLVGQQGVAHAAACLPLARGVL</sequence>